<dbReference type="AlphaFoldDB" id="A0A6N7W2P4"/>
<dbReference type="EMBL" id="VUMI01000023">
    <property type="protein sequence ID" value="MSS89526.1"/>
    <property type="molecule type" value="Genomic_DNA"/>
</dbReference>
<feature type="domain" description="Alpha-L-rhamnosidase C-terminal" evidence="2">
    <location>
        <begin position="738"/>
        <end position="793"/>
    </location>
</feature>
<comment type="caution">
    <text evidence="3">The sequence shown here is derived from an EMBL/GenBank/DDBJ whole genome shotgun (WGS) entry which is preliminary data.</text>
</comment>
<dbReference type="Pfam" id="PF17389">
    <property type="entry name" value="Bac_rhamnosid6H"/>
    <property type="match status" value="1"/>
</dbReference>
<dbReference type="InterPro" id="IPR035396">
    <property type="entry name" value="Bac_rhamnosid6H"/>
</dbReference>
<organism evidence="3 4">
    <name type="scientific">Eisenbergiella porci</name>
    <dbReference type="NCBI Taxonomy" id="2652274"/>
    <lineage>
        <taxon>Bacteria</taxon>
        <taxon>Bacillati</taxon>
        <taxon>Bacillota</taxon>
        <taxon>Clostridia</taxon>
        <taxon>Lachnospirales</taxon>
        <taxon>Lachnospiraceae</taxon>
        <taxon>Eisenbergiella</taxon>
    </lineage>
</organism>
<dbReference type="Proteomes" id="UP000436047">
    <property type="component" value="Unassembled WGS sequence"/>
</dbReference>
<sequence length="827" mass="93842">MEEIFQKARAVFVPGLSDRKNTFAAFRCDFVAEEGKHYQLILAAHSFYRVFLNGSFLGFGPAPAPFGQLKADRYFLETAEGINRIAIEIIGYVPEENNFLTHENSCLLAEVVCEGGVLCSTGDGSFSCGALSYKNNQMETLSFGRRVPVESYILDENYTAWRTGTLENALPCELIGEKRLIREREVLMPDFDLITDLKMTGIFGMKEKKVDIRPESWWETPAYIERSGGKKMCRPAYECALLEDGVYEGRIRETRKKDGKHCYELSEFAGAAALEFVMRDAETGLIGISFSSTEPVTVDIMWNDYLDESGQLPVKADSVNRVIRLHTEGGSFSFESIEPHYIKYIKVIFHGGGSVALEELYVRVYRFPDMGEAEFVCSDMDINRIYEGAKRTLLTNSLAFFLDSPERERGGWAGDSYWTGRAAAMLLSDTTLEKAMLKDFLAADYSPMLEGSFPACCSGGPKNDPVMMYSWNLFVLLELTDYYGRTCDEEMKEAYRERVNLFMEASEALKNELGLLENIPGSMFVDWSSSNDPDHTQPICTAANALYALAAERLGKLYDRKDFSESSIRIRVQLRSVYEKVKGSKQELFTMYPFLADSLSLREGELCKNGVYSEAAQYYYFWTNLLTKNDAEALFTILKEQFGPVPEKYRGTAHLRIGSCGVFFGYMMRFELLARYGEIRLLEKELKELCSYMLDRDPGTFWETLSGTDSRNHGFGSYYGVFAVRDFLGLGIPDRTERKIRFAPGIGSLKWAKGSILTADGRICASFSREEDKLRLCMSAPEGYRIEVEIPKEYCFYEEMRVNGRTESLRRYFTEGNIVSVELGYTS</sequence>
<dbReference type="SUPFAM" id="SSF48208">
    <property type="entry name" value="Six-hairpin glycosidases"/>
    <property type="match status" value="1"/>
</dbReference>
<name>A0A6N7W2P4_9FIRM</name>
<dbReference type="Gene3D" id="2.60.420.10">
    <property type="entry name" value="Maltose phosphorylase, domain 3"/>
    <property type="match status" value="1"/>
</dbReference>
<dbReference type="Pfam" id="PF17390">
    <property type="entry name" value="Bac_rhamnosid_C"/>
    <property type="match status" value="1"/>
</dbReference>
<dbReference type="PANTHER" id="PTHR34987:SF2">
    <property type="entry name" value="B, PUTATIVE (AFU_ORTHOLOGUE AFUA_7G05040)-RELATED"/>
    <property type="match status" value="1"/>
</dbReference>
<evidence type="ECO:0000259" key="2">
    <source>
        <dbReference type="Pfam" id="PF17390"/>
    </source>
</evidence>
<evidence type="ECO:0000313" key="3">
    <source>
        <dbReference type="EMBL" id="MSS89526.1"/>
    </source>
</evidence>
<keyword evidence="4" id="KW-1185">Reference proteome</keyword>
<gene>
    <name evidence="3" type="ORF">FYJ45_14895</name>
</gene>
<protein>
    <submittedName>
        <fullName evidence="3">Bacterial alpha-L-rhamnosidase</fullName>
    </submittedName>
</protein>
<feature type="domain" description="Alpha-L-rhamnosidase six-hairpin glycosidase" evidence="1">
    <location>
        <begin position="373"/>
        <end position="578"/>
    </location>
</feature>
<dbReference type="RefSeq" id="WP_154465365.1">
    <property type="nucleotide sequence ID" value="NZ_JAXDZL010000173.1"/>
</dbReference>
<dbReference type="GO" id="GO:0005975">
    <property type="term" value="P:carbohydrate metabolic process"/>
    <property type="evidence" value="ECO:0007669"/>
    <property type="project" value="InterPro"/>
</dbReference>
<dbReference type="Gene3D" id="2.60.120.260">
    <property type="entry name" value="Galactose-binding domain-like"/>
    <property type="match status" value="1"/>
</dbReference>
<dbReference type="Gene3D" id="1.50.10.10">
    <property type="match status" value="1"/>
</dbReference>
<dbReference type="InterPro" id="IPR008928">
    <property type="entry name" value="6-hairpin_glycosidase_sf"/>
</dbReference>
<reference evidence="3 4" key="1">
    <citation type="submission" date="2019-08" db="EMBL/GenBank/DDBJ databases">
        <title>In-depth cultivation of the pig gut microbiome towards novel bacterial diversity and tailored functional studies.</title>
        <authorList>
            <person name="Wylensek D."/>
            <person name="Hitch T.C.A."/>
            <person name="Clavel T."/>
        </authorList>
    </citation>
    <scope>NUCLEOTIDE SEQUENCE [LARGE SCALE GENOMIC DNA]</scope>
    <source>
        <strain evidence="3 4">WCA-389-WT-23B</strain>
    </source>
</reference>
<evidence type="ECO:0000313" key="4">
    <source>
        <dbReference type="Proteomes" id="UP000436047"/>
    </source>
</evidence>
<dbReference type="InterPro" id="IPR035398">
    <property type="entry name" value="Bac_rhamnosid_C"/>
</dbReference>
<proteinExistence type="predicted"/>
<dbReference type="PANTHER" id="PTHR34987">
    <property type="entry name" value="C, PUTATIVE (AFU_ORTHOLOGUE AFUA_3G02880)-RELATED"/>
    <property type="match status" value="1"/>
</dbReference>
<accession>A0A6N7W2P4</accession>
<evidence type="ECO:0000259" key="1">
    <source>
        <dbReference type="Pfam" id="PF17389"/>
    </source>
</evidence>
<dbReference type="GeneID" id="86054332"/>
<dbReference type="InterPro" id="IPR012341">
    <property type="entry name" value="6hp_glycosidase-like_sf"/>
</dbReference>